<dbReference type="OrthoDB" id="67630at2759"/>
<evidence type="ECO:0000313" key="2">
    <source>
        <dbReference type="Proteomes" id="UP000030745"/>
    </source>
</evidence>
<dbReference type="VEuPathDB" id="FungiDB:SPRG_02377"/>
<dbReference type="EMBL" id="KK583194">
    <property type="protein sequence ID" value="KDO32677.1"/>
    <property type="molecule type" value="Genomic_DNA"/>
</dbReference>
<keyword evidence="2" id="KW-1185">Reference proteome</keyword>
<dbReference type="RefSeq" id="XP_012196343.1">
    <property type="nucleotide sequence ID" value="XM_012340953.1"/>
</dbReference>
<name>A0A067D102_SAPPC</name>
<evidence type="ECO:0000313" key="1">
    <source>
        <dbReference type="EMBL" id="KDO32677.1"/>
    </source>
</evidence>
<gene>
    <name evidence="1" type="ORF">SPRG_02377</name>
</gene>
<reference evidence="1 2" key="1">
    <citation type="journal article" date="2013" name="PLoS Genet.">
        <title>Distinctive expansion of potential virulence genes in the genome of the oomycete fish pathogen Saprolegnia parasitica.</title>
        <authorList>
            <person name="Jiang R.H."/>
            <person name="de Bruijn I."/>
            <person name="Haas B.J."/>
            <person name="Belmonte R."/>
            <person name="Lobach L."/>
            <person name="Christie J."/>
            <person name="van den Ackerveken G."/>
            <person name="Bottin A."/>
            <person name="Bulone V."/>
            <person name="Diaz-Moreno S.M."/>
            <person name="Dumas B."/>
            <person name="Fan L."/>
            <person name="Gaulin E."/>
            <person name="Govers F."/>
            <person name="Grenville-Briggs L.J."/>
            <person name="Horner N.R."/>
            <person name="Levin J.Z."/>
            <person name="Mammella M."/>
            <person name="Meijer H.J."/>
            <person name="Morris P."/>
            <person name="Nusbaum C."/>
            <person name="Oome S."/>
            <person name="Phillips A.J."/>
            <person name="van Rooyen D."/>
            <person name="Rzeszutek E."/>
            <person name="Saraiva M."/>
            <person name="Secombes C.J."/>
            <person name="Seidl M.F."/>
            <person name="Snel B."/>
            <person name="Stassen J.H."/>
            <person name="Sykes S."/>
            <person name="Tripathy S."/>
            <person name="van den Berg H."/>
            <person name="Vega-Arreguin J.C."/>
            <person name="Wawra S."/>
            <person name="Young S.K."/>
            <person name="Zeng Q."/>
            <person name="Dieguez-Uribeondo J."/>
            <person name="Russ C."/>
            <person name="Tyler B.M."/>
            <person name="van West P."/>
        </authorList>
    </citation>
    <scope>NUCLEOTIDE SEQUENCE [LARGE SCALE GENOMIC DNA]</scope>
    <source>
        <strain evidence="1 2">CBS 223.65</strain>
    </source>
</reference>
<proteinExistence type="predicted"/>
<protein>
    <submittedName>
        <fullName evidence="1">Uncharacterized protein</fullName>
    </submittedName>
</protein>
<dbReference type="AlphaFoldDB" id="A0A067D102"/>
<dbReference type="KEGG" id="spar:SPRG_02377"/>
<dbReference type="OMA" id="WHMLREA"/>
<sequence length="200" mass="22902">MADEKRISSYAAPWHMLREAMSRFTANVEDVVDRVVMALRASAPAPPAAFTPRRVLLPSGREATELLHTRRRSCVFASIADNWDSEDETDGSEDAFSMDCDALCDDDDEDVDMAFSISEHLERAHAARVLQRTYRLWRRRATKCHVQSMMIRGPSPRPLKRKRFESFAAPSDFVWHSRAIAQKLLEPTDLQRFRTLMSTS</sequence>
<accession>A0A067D102</accession>
<organism evidence="1 2">
    <name type="scientific">Saprolegnia parasitica (strain CBS 223.65)</name>
    <dbReference type="NCBI Taxonomy" id="695850"/>
    <lineage>
        <taxon>Eukaryota</taxon>
        <taxon>Sar</taxon>
        <taxon>Stramenopiles</taxon>
        <taxon>Oomycota</taxon>
        <taxon>Saprolegniomycetes</taxon>
        <taxon>Saprolegniales</taxon>
        <taxon>Saprolegniaceae</taxon>
        <taxon>Saprolegnia</taxon>
    </lineage>
</organism>
<dbReference type="GeneID" id="24124932"/>
<dbReference type="Proteomes" id="UP000030745">
    <property type="component" value="Unassembled WGS sequence"/>
</dbReference>